<dbReference type="GO" id="GO:0005886">
    <property type="term" value="C:plasma membrane"/>
    <property type="evidence" value="ECO:0007669"/>
    <property type="project" value="TreeGrafter"/>
</dbReference>
<evidence type="ECO:0000256" key="5">
    <source>
        <dbReference type="ARBA" id="ARBA00023136"/>
    </source>
</evidence>
<gene>
    <name evidence="7" type="primary">slc1a-1</name>
</gene>
<evidence type="ECO:0000313" key="7">
    <source>
        <dbReference type="EMBL" id="AKN21391.1"/>
    </source>
</evidence>
<dbReference type="InterPro" id="IPR001991">
    <property type="entry name" value="Na-dicarboxylate_symporter"/>
</dbReference>
<feature type="transmembrane region" description="Helical" evidence="6">
    <location>
        <begin position="6"/>
        <end position="23"/>
    </location>
</feature>
<comment type="caution">
    <text evidence="6">Lacks conserved residue(s) required for the propagation of feature annotation.</text>
</comment>
<dbReference type="SUPFAM" id="SSF118215">
    <property type="entry name" value="Proton glutamate symport protein"/>
    <property type="match status" value="1"/>
</dbReference>
<evidence type="ECO:0000256" key="3">
    <source>
        <dbReference type="ARBA" id="ARBA00022692"/>
    </source>
</evidence>
<keyword evidence="3 6" id="KW-0812">Transmembrane</keyword>
<sequence>MTYYLFTTLMAVIIGIILVVSIHPGDPTVKDNLEPSKPGRKIPPKTLDAFLDLIRNIFPVNLISSCFRQASTFYVSEVEKILLNGTLKDVNITNIRHGYQDATNILGFI</sequence>
<evidence type="ECO:0000256" key="4">
    <source>
        <dbReference type="ARBA" id="ARBA00022989"/>
    </source>
</evidence>
<dbReference type="PANTHER" id="PTHR11958:SF99">
    <property type="entry name" value="SODIUM-DEPENDENT EXCITATORY AMINO ACID TRANSPORTER GLT-6-RELATED"/>
    <property type="match status" value="1"/>
</dbReference>
<comment type="similarity">
    <text evidence="6">Belongs to the dicarboxylate/amino acid:cation symporter (DAACS) (TC 2.A.23) family.</text>
</comment>
<proteinExistence type="evidence at transcript level"/>
<evidence type="ECO:0000256" key="6">
    <source>
        <dbReference type="RuleBase" id="RU361216"/>
    </source>
</evidence>
<keyword evidence="5 6" id="KW-0472">Membrane</keyword>
<dbReference type="GO" id="GO:0005313">
    <property type="term" value="F:L-glutamate transmembrane transporter activity"/>
    <property type="evidence" value="ECO:0007669"/>
    <property type="project" value="TreeGrafter"/>
</dbReference>
<dbReference type="PANTHER" id="PTHR11958">
    <property type="entry name" value="SODIUM/DICARBOXYLATE SYMPORTER-RELATED"/>
    <property type="match status" value="1"/>
</dbReference>
<keyword evidence="6" id="KW-0769">Symport</keyword>
<reference evidence="7" key="1">
    <citation type="journal article" date="2015" name="Elife">
        <title>Stem cells and fluid flow drive cyst formation in an invertebrate excretory organ.</title>
        <authorList>
            <person name="Thi-Kim Vu H."/>
            <person name="Rink J.C."/>
            <person name="McKinney S.A."/>
            <person name="McClain M."/>
            <person name="Lakshmanaperumal N."/>
            <person name="Alexander R."/>
            <person name="Sanchez Alvarado A."/>
        </authorList>
    </citation>
    <scope>NUCLEOTIDE SEQUENCE</scope>
</reference>
<protein>
    <recommendedName>
        <fullName evidence="6">Amino acid transporter</fullName>
    </recommendedName>
</protein>
<dbReference type="InterPro" id="IPR050746">
    <property type="entry name" value="DAACS"/>
</dbReference>
<dbReference type="InterPro" id="IPR036458">
    <property type="entry name" value="Na:dicarbo_symporter_sf"/>
</dbReference>
<dbReference type="Pfam" id="PF00375">
    <property type="entry name" value="SDF"/>
    <property type="match status" value="1"/>
</dbReference>
<dbReference type="GO" id="GO:0015175">
    <property type="term" value="F:neutral L-amino acid transmembrane transporter activity"/>
    <property type="evidence" value="ECO:0007669"/>
    <property type="project" value="TreeGrafter"/>
</dbReference>
<dbReference type="Gene3D" id="1.10.3860.10">
    <property type="entry name" value="Sodium:dicarboxylate symporter"/>
    <property type="match status" value="1"/>
</dbReference>
<evidence type="ECO:0000256" key="2">
    <source>
        <dbReference type="ARBA" id="ARBA00022448"/>
    </source>
</evidence>
<organism evidence="7">
    <name type="scientific">Schmidtea mediterranea</name>
    <name type="common">Freshwater planarian flatworm</name>
    <dbReference type="NCBI Taxonomy" id="79327"/>
    <lineage>
        <taxon>Eukaryota</taxon>
        <taxon>Metazoa</taxon>
        <taxon>Spiralia</taxon>
        <taxon>Lophotrochozoa</taxon>
        <taxon>Platyhelminthes</taxon>
        <taxon>Rhabditophora</taxon>
        <taxon>Seriata</taxon>
        <taxon>Tricladida</taxon>
        <taxon>Continenticola</taxon>
        <taxon>Geoplanoidea</taxon>
        <taxon>Dugesiidae</taxon>
        <taxon>Schmidtea</taxon>
    </lineage>
</organism>
<keyword evidence="4 6" id="KW-1133">Transmembrane helix</keyword>
<dbReference type="AlphaFoldDB" id="A0A0H3YIQ3"/>
<dbReference type="EMBL" id="KT163441">
    <property type="protein sequence ID" value="AKN21391.1"/>
    <property type="molecule type" value="mRNA"/>
</dbReference>
<keyword evidence="2 6" id="KW-0813">Transport</keyword>
<accession>A0A0H3YIQ3</accession>
<name>A0A0H3YIQ3_SCHMD</name>
<dbReference type="GO" id="GO:0015501">
    <property type="term" value="F:glutamate:sodium symporter activity"/>
    <property type="evidence" value="ECO:0007669"/>
    <property type="project" value="TreeGrafter"/>
</dbReference>
<evidence type="ECO:0000256" key="1">
    <source>
        <dbReference type="ARBA" id="ARBA00004141"/>
    </source>
</evidence>
<comment type="subcellular location">
    <subcellularLocation>
        <location evidence="1 6">Membrane</location>
        <topology evidence="1 6">Multi-pass membrane protein</topology>
    </subcellularLocation>
</comment>